<dbReference type="Gene3D" id="3.40.50.10540">
    <property type="entry name" value="Crotonobetainyl-coa:carnitine coa-transferase, domain 1"/>
    <property type="match status" value="1"/>
</dbReference>
<dbReference type="InterPro" id="IPR050483">
    <property type="entry name" value="CoA-transferase_III_domain"/>
</dbReference>
<dbReference type="AlphaFoldDB" id="A0A109JAJ1"/>
<keyword evidence="1 2" id="KW-0808">Transferase</keyword>
<dbReference type="InterPro" id="IPR023606">
    <property type="entry name" value="CoA-Trfase_III_dom_1_sf"/>
</dbReference>
<proteinExistence type="predicted"/>
<organism evidence="2 3">
    <name type="scientific">Bradyrhizobium macuxiense</name>
    <dbReference type="NCBI Taxonomy" id="1755647"/>
    <lineage>
        <taxon>Bacteria</taxon>
        <taxon>Pseudomonadati</taxon>
        <taxon>Pseudomonadota</taxon>
        <taxon>Alphaproteobacteria</taxon>
        <taxon>Hyphomicrobiales</taxon>
        <taxon>Nitrobacteraceae</taxon>
        <taxon>Bradyrhizobium</taxon>
    </lineage>
</organism>
<evidence type="ECO:0000256" key="1">
    <source>
        <dbReference type="ARBA" id="ARBA00022679"/>
    </source>
</evidence>
<comment type="caution">
    <text evidence="2">The sequence shown here is derived from an EMBL/GenBank/DDBJ whole genome shotgun (WGS) entry which is preliminary data.</text>
</comment>
<dbReference type="Proteomes" id="UP000057737">
    <property type="component" value="Unassembled WGS sequence"/>
</dbReference>
<evidence type="ECO:0000313" key="3">
    <source>
        <dbReference type="Proteomes" id="UP000057737"/>
    </source>
</evidence>
<dbReference type="InterPro" id="IPR003673">
    <property type="entry name" value="CoA-Trfase_fam_III"/>
</dbReference>
<dbReference type="PANTHER" id="PTHR48207">
    <property type="entry name" value="SUCCINATE--HYDROXYMETHYLGLUTARATE COA-TRANSFERASE"/>
    <property type="match status" value="1"/>
</dbReference>
<dbReference type="Pfam" id="PF02515">
    <property type="entry name" value="CoA_transf_3"/>
    <property type="match status" value="1"/>
</dbReference>
<name>A0A109JAJ1_9BRAD</name>
<dbReference type="GO" id="GO:0008410">
    <property type="term" value="F:CoA-transferase activity"/>
    <property type="evidence" value="ECO:0007669"/>
    <property type="project" value="TreeGrafter"/>
</dbReference>
<dbReference type="Gene3D" id="3.30.1540.10">
    <property type="entry name" value="formyl-coa transferase, domain 3"/>
    <property type="match status" value="1"/>
</dbReference>
<keyword evidence="3" id="KW-1185">Reference proteome</keyword>
<dbReference type="OrthoDB" id="9806585at2"/>
<gene>
    <name evidence="2" type="ORF">AS156_23900</name>
</gene>
<reference evidence="2 3" key="1">
    <citation type="submission" date="2015-11" db="EMBL/GenBank/DDBJ databases">
        <title>Draft Genome Sequence of the Strain BR 10303 (Bradyrhizobium sp.) isolated from nodules of Centrolobium paraense.</title>
        <authorList>
            <person name="Zelli J.E."/>
            <person name="Simoes-Araujo J.L."/>
            <person name="Barauna A.C."/>
            <person name="Silva K."/>
        </authorList>
    </citation>
    <scope>NUCLEOTIDE SEQUENCE [LARGE SCALE GENOMIC DNA]</scope>
    <source>
        <strain evidence="2 3">BR 10303</strain>
    </source>
</reference>
<accession>A0A109JAJ1</accession>
<dbReference type="RefSeq" id="WP_066515539.1">
    <property type="nucleotide sequence ID" value="NZ_LNCU01000125.1"/>
</dbReference>
<dbReference type="SUPFAM" id="SSF89796">
    <property type="entry name" value="CoA-transferase family III (CaiB/BaiF)"/>
    <property type="match status" value="1"/>
</dbReference>
<dbReference type="EMBL" id="LNCU01000125">
    <property type="protein sequence ID" value="KWV45363.1"/>
    <property type="molecule type" value="Genomic_DNA"/>
</dbReference>
<evidence type="ECO:0000313" key="2">
    <source>
        <dbReference type="EMBL" id="KWV45363.1"/>
    </source>
</evidence>
<dbReference type="InterPro" id="IPR044855">
    <property type="entry name" value="CoA-Trfase_III_dom3_sf"/>
</dbReference>
<sequence length="410" mass="43986">MRSSSTEPLFGVKVLDLCRVVSGPFATMHLGDLGADVVKIEDPRGGDESRRYGPPFVNGESSYFLSVNRNKRSCAVNLKSPAGKDAVIALAKVADVVIDNFRPGTLDRWGLSYETLSAGNPGLIQCSISGFGRSGPDADRPGYDLILQGESGVMDVTGSPDGPPLKVGTSIADLVTGLYASQAVLAALMKRERTGIGGRVDVSMLDSMASLLTFNAGMYFASGESPKRRGNVHPTISPYETFQTSDGWLNVGVANDKFWSLFCDVIARKDLETDPLFDTAPRRAANRAALAEILRPIFASRPRTAWIELLHGAGIPCGAIKTVGEVCEAPQLTGRNMVQTATHRTAGEVRFIARPLRFDDLPPGPSTPPPTLGEHTCDVFENWLGWTRSDVSRCAAQGAFGETILKQLAE</sequence>
<dbReference type="PANTHER" id="PTHR48207:SF3">
    <property type="entry name" value="SUCCINATE--HYDROXYMETHYLGLUTARATE COA-TRANSFERASE"/>
    <property type="match status" value="1"/>
</dbReference>
<protein>
    <submittedName>
        <fullName evidence="2">Formyl-CoA transferase</fullName>
    </submittedName>
</protein>